<dbReference type="Proteomes" id="UP000092993">
    <property type="component" value="Unassembled WGS sequence"/>
</dbReference>
<reference evidence="3 4" key="1">
    <citation type="submission" date="2016-03" db="EMBL/GenBank/DDBJ databases">
        <title>Whole genome sequencing of Grifola frondosa 9006-11.</title>
        <authorList>
            <person name="Min B."/>
            <person name="Park H."/>
            <person name="Kim J.-G."/>
            <person name="Cho H."/>
            <person name="Oh Y.-L."/>
            <person name="Kong W.-S."/>
            <person name="Choi I.-G."/>
        </authorList>
    </citation>
    <scope>NUCLEOTIDE SEQUENCE [LARGE SCALE GENOMIC DNA]</scope>
    <source>
        <strain evidence="3 4">9006-11</strain>
    </source>
</reference>
<comment type="caution">
    <text evidence="3">The sequence shown here is derived from an EMBL/GenBank/DDBJ whole genome shotgun (WGS) entry which is preliminary data.</text>
</comment>
<dbReference type="OrthoDB" id="2758461at2759"/>
<organism evidence="3 4">
    <name type="scientific">Grifola frondosa</name>
    <name type="common">Maitake</name>
    <name type="synonym">Polyporus frondosus</name>
    <dbReference type="NCBI Taxonomy" id="5627"/>
    <lineage>
        <taxon>Eukaryota</taxon>
        <taxon>Fungi</taxon>
        <taxon>Dikarya</taxon>
        <taxon>Basidiomycota</taxon>
        <taxon>Agaricomycotina</taxon>
        <taxon>Agaricomycetes</taxon>
        <taxon>Polyporales</taxon>
        <taxon>Grifolaceae</taxon>
        <taxon>Grifola</taxon>
    </lineage>
</organism>
<sequence length="808" mass="89132">MSPAGGGPNPTPSAPNMPVQPQSSAAPTAPTAPAAATTATPMAARLFTPFPRPNHHNAPKFKGVDIEEFLEDFESLAAHAGIQDTELPKKLVRYCSKAVREVIEHLPQFNAADWDDAKTALRELYESNDRRPKASWPKLLEFTTKTGKNTTFKSRSELDAYTRQFLKLSGDLVSRKVTTDNDINLRFYRGLPSMVRQRIYGKLSSTKTNAMPDIAELLRETRKLYEPDDIDYNTDEDEAHLMDEESDEDSKADDSDDLDSDSEDERPQKHKAKAKGKPAVLPMPAPAVPQPPAEDTLESLTRRMERLTILVEQQQAAQRAPKSKHCWMCDNTDTHPIGYRFCPEAEKLVSEGILKYSSTGKLVRLDGSDLPMVRAGAGGIAYIRTEIHATKGKSRERDPPPHQSMTVGVMCNGEDVLSGDVYAIAVPQDYGMSPAIRTPKKDVRFDPTAKKEDGSKATGIKLKISGKGQPPAITVEHPSPPVADSSMPRKQNESVPQPFCFIEEIQTPGITQKSSARKLPRPSVTVEDDVEMRDEIPKAKAPTYRFTSDIQESVNIDAVQQAILDTPITLSLRSLIATSAELQKRFTNITKTRREYVAKLGEFMENSETDKVQDGYRAAYVSVGSNEDVEEVIGRYAFAVSLKPSRLFAMTTGRFEAHFAGFPLICMIDTGSELNIISAEAFDSMSIPLDIDGARWSLRGISGEPVTLQGCARDIPIEIGGHRFDHHLFVARTNSSIGKQDVILGQPWLQWYAANIKFTREGAMNISVFPNSDDPVGPAISLKLVAPNHARNAYQLAPPDIASARKGF</sequence>
<dbReference type="STRING" id="5627.A0A1C7LLR6"/>
<keyword evidence="4" id="KW-1185">Reference proteome</keyword>
<dbReference type="SUPFAM" id="SSF50630">
    <property type="entry name" value="Acid proteases"/>
    <property type="match status" value="1"/>
</dbReference>
<evidence type="ECO:0000313" key="3">
    <source>
        <dbReference type="EMBL" id="OBZ65136.1"/>
    </source>
</evidence>
<evidence type="ECO:0000313" key="4">
    <source>
        <dbReference type="Proteomes" id="UP000092993"/>
    </source>
</evidence>
<accession>A0A1C7LLR6</accession>
<dbReference type="AlphaFoldDB" id="A0A1C7LLR6"/>
<proteinExistence type="predicted"/>
<feature type="domain" description="DUF4100" evidence="2">
    <location>
        <begin position="360"/>
        <end position="599"/>
    </location>
</feature>
<dbReference type="InterPro" id="IPR025165">
    <property type="entry name" value="DUF4100"/>
</dbReference>
<evidence type="ECO:0000259" key="2">
    <source>
        <dbReference type="Pfam" id="PF13352"/>
    </source>
</evidence>
<feature type="region of interest" description="Disordered" evidence="1">
    <location>
        <begin position="1"/>
        <end position="38"/>
    </location>
</feature>
<dbReference type="InterPro" id="IPR021109">
    <property type="entry name" value="Peptidase_aspartic_dom_sf"/>
</dbReference>
<dbReference type="Pfam" id="PF13352">
    <property type="entry name" value="DUF4100"/>
    <property type="match status" value="1"/>
</dbReference>
<dbReference type="EMBL" id="LUGG01000053">
    <property type="protein sequence ID" value="OBZ65136.1"/>
    <property type="molecule type" value="Genomic_DNA"/>
</dbReference>
<gene>
    <name evidence="3" type="ORF">A0H81_14864</name>
</gene>
<dbReference type="Gene3D" id="2.40.70.10">
    <property type="entry name" value="Acid Proteases"/>
    <property type="match status" value="1"/>
</dbReference>
<feature type="compositionally biased region" description="Pro residues" evidence="1">
    <location>
        <begin position="281"/>
        <end position="292"/>
    </location>
</feature>
<evidence type="ECO:0000256" key="1">
    <source>
        <dbReference type="SAM" id="MobiDB-lite"/>
    </source>
</evidence>
<feature type="compositionally biased region" description="Low complexity" evidence="1">
    <location>
        <begin position="25"/>
        <end position="38"/>
    </location>
</feature>
<protein>
    <recommendedName>
        <fullName evidence="2">DUF4100 domain-containing protein</fullName>
    </recommendedName>
</protein>
<feature type="compositionally biased region" description="Acidic residues" evidence="1">
    <location>
        <begin position="228"/>
        <end position="264"/>
    </location>
</feature>
<name>A0A1C7LLR6_GRIFR</name>
<dbReference type="CDD" id="cd00303">
    <property type="entry name" value="retropepsin_like"/>
    <property type="match status" value="1"/>
</dbReference>
<dbReference type="OMA" id="CKASAPR"/>
<feature type="region of interest" description="Disordered" evidence="1">
    <location>
        <begin position="228"/>
        <end position="293"/>
    </location>
</feature>